<reference evidence="2 3" key="1">
    <citation type="submission" date="2024-01" db="EMBL/GenBank/DDBJ databases">
        <title>The genomes of 5 underutilized Papilionoideae crops provide insights into root nodulation and disease resistance.</title>
        <authorList>
            <person name="Yuan L."/>
        </authorList>
    </citation>
    <scope>NUCLEOTIDE SEQUENCE [LARGE SCALE GENOMIC DNA]</scope>
    <source>
        <strain evidence="2">LY-2023</strain>
        <tissue evidence="2">Leaf</tissue>
    </source>
</reference>
<evidence type="ECO:0000313" key="3">
    <source>
        <dbReference type="Proteomes" id="UP001359559"/>
    </source>
</evidence>
<dbReference type="EMBL" id="JAYKXN010000007">
    <property type="protein sequence ID" value="KAK7271061.1"/>
    <property type="molecule type" value="Genomic_DNA"/>
</dbReference>
<accession>A0AAN9IFW9</accession>
<evidence type="ECO:0000313" key="2">
    <source>
        <dbReference type="EMBL" id="KAK7271061.1"/>
    </source>
</evidence>
<protein>
    <recommendedName>
        <fullName evidence="4">Secreted protein</fullName>
    </recommendedName>
</protein>
<dbReference type="Proteomes" id="UP001359559">
    <property type="component" value="Unassembled WGS sequence"/>
</dbReference>
<evidence type="ECO:0008006" key="4">
    <source>
        <dbReference type="Google" id="ProtNLM"/>
    </source>
</evidence>
<feature type="signal peptide" evidence="1">
    <location>
        <begin position="1"/>
        <end position="27"/>
    </location>
</feature>
<sequence length="84" mass="9292">MNLDLSWWRWSPSRILLLNFSLPRCRASLSRTLSSPAAHDEPTLVSGLSSVGSFSRIQRNQAVLQSDLFYAVSSAIQPIPCSSI</sequence>
<feature type="chain" id="PRO_5042823175" description="Secreted protein" evidence="1">
    <location>
        <begin position="28"/>
        <end position="84"/>
    </location>
</feature>
<dbReference type="AlphaFoldDB" id="A0AAN9IFW9"/>
<gene>
    <name evidence="2" type="ORF">RJT34_26659</name>
</gene>
<proteinExistence type="predicted"/>
<evidence type="ECO:0000256" key="1">
    <source>
        <dbReference type="SAM" id="SignalP"/>
    </source>
</evidence>
<keyword evidence="3" id="KW-1185">Reference proteome</keyword>
<comment type="caution">
    <text evidence="2">The sequence shown here is derived from an EMBL/GenBank/DDBJ whole genome shotgun (WGS) entry which is preliminary data.</text>
</comment>
<organism evidence="2 3">
    <name type="scientific">Clitoria ternatea</name>
    <name type="common">Butterfly pea</name>
    <dbReference type="NCBI Taxonomy" id="43366"/>
    <lineage>
        <taxon>Eukaryota</taxon>
        <taxon>Viridiplantae</taxon>
        <taxon>Streptophyta</taxon>
        <taxon>Embryophyta</taxon>
        <taxon>Tracheophyta</taxon>
        <taxon>Spermatophyta</taxon>
        <taxon>Magnoliopsida</taxon>
        <taxon>eudicotyledons</taxon>
        <taxon>Gunneridae</taxon>
        <taxon>Pentapetalae</taxon>
        <taxon>rosids</taxon>
        <taxon>fabids</taxon>
        <taxon>Fabales</taxon>
        <taxon>Fabaceae</taxon>
        <taxon>Papilionoideae</taxon>
        <taxon>50 kb inversion clade</taxon>
        <taxon>NPAAA clade</taxon>
        <taxon>indigoferoid/millettioid clade</taxon>
        <taxon>Phaseoleae</taxon>
        <taxon>Clitoria</taxon>
    </lineage>
</organism>
<name>A0AAN9IFW9_CLITE</name>
<keyword evidence="1" id="KW-0732">Signal</keyword>